<dbReference type="RefSeq" id="WP_076460116.1">
    <property type="nucleotide sequence ID" value="NZ_FTMN01000001.1"/>
</dbReference>
<dbReference type="InterPro" id="IPR002933">
    <property type="entry name" value="Peptidase_M20"/>
</dbReference>
<feature type="binding site" evidence="2">
    <location>
        <position position="98"/>
    </location>
    <ligand>
        <name>Mn(2+)</name>
        <dbReference type="ChEBI" id="CHEBI:29035"/>
        <label>2</label>
    </ligand>
</feature>
<dbReference type="GO" id="GO:0019877">
    <property type="term" value="P:diaminopimelate biosynthetic process"/>
    <property type="evidence" value="ECO:0007669"/>
    <property type="project" value="UniProtKB-ARBA"/>
</dbReference>
<dbReference type="PANTHER" id="PTHR11014">
    <property type="entry name" value="PEPTIDASE M20 FAMILY MEMBER"/>
    <property type="match status" value="1"/>
</dbReference>
<dbReference type="EMBL" id="FTMN01000001">
    <property type="protein sequence ID" value="SIP89349.1"/>
    <property type="molecule type" value="Genomic_DNA"/>
</dbReference>
<evidence type="ECO:0000259" key="3">
    <source>
        <dbReference type="Pfam" id="PF07687"/>
    </source>
</evidence>
<dbReference type="InterPro" id="IPR011650">
    <property type="entry name" value="Peptidase_M20_dimer"/>
</dbReference>
<dbReference type="Proteomes" id="UP000186895">
    <property type="component" value="Unassembled WGS sequence"/>
</dbReference>
<accession>A0A1N6NB91</accession>
<keyword evidence="1 4" id="KW-0378">Hydrolase</keyword>
<dbReference type="CDD" id="cd03886">
    <property type="entry name" value="M20_Acy1"/>
    <property type="match status" value="1"/>
</dbReference>
<evidence type="ECO:0000256" key="1">
    <source>
        <dbReference type="ARBA" id="ARBA00022801"/>
    </source>
</evidence>
<dbReference type="SUPFAM" id="SSF53187">
    <property type="entry name" value="Zn-dependent exopeptidases"/>
    <property type="match status" value="1"/>
</dbReference>
<reference evidence="4 5" key="1">
    <citation type="submission" date="2017-01" db="EMBL/GenBank/DDBJ databases">
        <authorList>
            <person name="Mah S.A."/>
            <person name="Swanson W.J."/>
            <person name="Moy G.W."/>
            <person name="Vacquier V.D."/>
        </authorList>
    </citation>
    <scope>NUCLEOTIDE SEQUENCE [LARGE SCALE GENOMIC DNA]</scope>
    <source>
        <strain evidence="4 5">DSM 7027</strain>
    </source>
</reference>
<sequence>MQDRWQTILHQAIQFRHQLHRQPELTWEEENTSSSIRAQLDALDISWRSCARYGTLATLAADAKGPHIALRGDIDALPIHELTDLPYKSEVAGKMHACGHDGHTAALWATAAWLKAHEADLPGPVTLVFQPAEEGGHGARSMIEEGALEGIDRIYGWHNWPAIPYGQAVCPDGPVMSGNGTFEIELKGKGGHASQPEICRDPVLAAAAITLNLQQIVSRRLPPQSASVVSVTSIDAINAPTVIPDRVRIGGSIRLAQPELRDTIDRLITEISEDTARTYGVSAQVTTVKRYEATVNNAQAAEAYRNALGETLGPDWQYKDMHLPIMASEDFSYYLNQVPGAFALIGMSKTDAYQAPCHSPEYAFNDDLIGSVVEVFSRLVGAPLPDNTPL</sequence>
<dbReference type="Gene3D" id="3.30.70.360">
    <property type="match status" value="1"/>
</dbReference>
<gene>
    <name evidence="4" type="ORF">SAMN05421647_101191</name>
</gene>
<dbReference type="InterPro" id="IPR017439">
    <property type="entry name" value="Amidohydrolase"/>
</dbReference>
<proteinExistence type="predicted"/>
<feature type="binding site" evidence="2">
    <location>
        <position position="358"/>
    </location>
    <ligand>
        <name>Mn(2+)</name>
        <dbReference type="ChEBI" id="CHEBI:29035"/>
        <label>2</label>
    </ligand>
</feature>
<evidence type="ECO:0000313" key="4">
    <source>
        <dbReference type="EMBL" id="SIP89349.1"/>
    </source>
</evidence>
<dbReference type="Pfam" id="PF01546">
    <property type="entry name" value="Peptidase_M20"/>
    <property type="match status" value="1"/>
</dbReference>
<keyword evidence="2" id="KW-0479">Metal-binding</keyword>
<dbReference type="GO" id="GO:0050118">
    <property type="term" value="F:N-acetyldiaminopimelate deacetylase activity"/>
    <property type="evidence" value="ECO:0007669"/>
    <property type="project" value="UniProtKB-ARBA"/>
</dbReference>
<dbReference type="Gene3D" id="3.40.630.10">
    <property type="entry name" value="Zn peptidases"/>
    <property type="match status" value="1"/>
</dbReference>
<feature type="domain" description="Peptidase M20 dimerisation" evidence="3">
    <location>
        <begin position="178"/>
        <end position="277"/>
    </location>
</feature>
<keyword evidence="5" id="KW-1185">Reference proteome</keyword>
<comment type="cofactor">
    <cofactor evidence="2">
        <name>Mn(2+)</name>
        <dbReference type="ChEBI" id="CHEBI:29035"/>
    </cofactor>
    <text evidence="2">The Mn(2+) ion enhances activity.</text>
</comment>
<dbReference type="InterPro" id="IPR036264">
    <property type="entry name" value="Bact_exopeptidase_dim_dom"/>
</dbReference>
<dbReference type="NCBIfam" id="TIGR01891">
    <property type="entry name" value="amidohydrolases"/>
    <property type="match status" value="1"/>
</dbReference>
<dbReference type="Pfam" id="PF07687">
    <property type="entry name" value="M20_dimer"/>
    <property type="match status" value="1"/>
</dbReference>
<feature type="binding site" evidence="2">
    <location>
        <position position="100"/>
    </location>
    <ligand>
        <name>Mn(2+)</name>
        <dbReference type="ChEBI" id="CHEBI:29035"/>
        <label>2</label>
    </ligand>
</feature>
<dbReference type="STRING" id="49186.SAMN05421647_101191"/>
<dbReference type="PANTHER" id="PTHR11014:SF63">
    <property type="entry name" value="METALLOPEPTIDASE, PUTATIVE (AFU_ORTHOLOGUE AFUA_6G09600)-RELATED"/>
    <property type="match status" value="1"/>
</dbReference>
<dbReference type="SUPFAM" id="SSF55031">
    <property type="entry name" value="Bacterial exopeptidase dimerisation domain"/>
    <property type="match status" value="1"/>
</dbReference>
<organism evidence="4 5">
    <name type="scientific">Marinobacterium stanieri</name>
    <dbReference type="NCBI Taxonomy" id="49186"/>
    <lineage>
        <taxon>Bacteria</taxon>
        <taxon>Pseudomonadati</taxon>
        <taxon>Pseudomonadota</taxon>
        <taxon>Gammaproteobacteria</taxon>
        <taxon>Oceanospirillales</taxon>
        <taxon>Oceanospirillaceae</taxon>
        <taxon>Marinobacterium</taxon>
    </lineage>
</organism>
<dbReference type="AlphaFoldDB" id="A0A1N6NB91"/>
<name>A0A1N6NB91_9GAMM</name>
<dbReference type="eggNOG" id="COG1473">
    <property type="taxonomic scope" value="Bacteria"/>
</dbReference>
<dbReference type="GO" id="GO:0046872">
    <property type="term" value="F:metal ion binding"/>
    <property type="evidence" value="ECO:0007669"/>
    <property type="project" value="UniProtKB-KW"/>
</dbReference>
<feature type="binding site" evidence="2">
    <location>
        <position position="134"/>
    </location>
    <ligand>
        <name>Mn(2+)</name>
        <dbReference type="ChEBI" id="CHEBI:29035"/>
        <label>2</label>
    </ligand>
</feature>
<evidence type="ECO:0000313" key="5">
    <source>
        <dbReference type="Proteomes" id="UP000186895"/>
    </source>
</evidence>
<keyword evidence="2" id="KW-0464">Manganese</keyword>
<protein>
    <submittedName>
        <fullName evidence="4">Hippurate hydrolase</fullName>
    </submittedName>
</protein>
<feature type="binding site" evidence="2">
    <location>
        <position position="158"/>
    </location>
    <ligand>
        <name>Mn(2+)</name>
        <dbReference type="ChEBI" id="CHEBI:29035"/>
        <label>2</label>
    </ligand>
</feature>
<dbReference type="NCBIfam" id="NF038260">
    <property type="entry name" value="ectoine_DoeB_2"/>
    <property type="match status" value="1"/>
</dbReference>
<dbReference type="FunFam" id="3.30.70.360:FF:000001">
    <property type="entry name" value="N-acetyldiaminopimelate deacetylase"/>
    <property type="match status" value="1"/>
</dbReference>
<evidence type="ECO:0000256" key="2">
    <source>
        <dbReference type="PIRSR" id="PIRSR005962-1"/>
    </source>
</evidence>
<dbReference type="PIRSF" id="PIRSF005962">
    <property type="entry name" value="Pept_M20D_amidohydro"/>
    <property type="match status" value="1"/>
</dbReference>